<protein>
    <recommendedName>
        <fullName evidence="9">Pentatricopeptide repeat-containing protein</fullName>
    </recommendedName>
</protein>
<comment type="subcellular location">
    <subcellularLocation>
        <location evidence="1">Mitochondrion</location>
    </subcellularLocation>
</comment>
<dbReference type="InterPro" id="IPR002885">
    <property type="entry name" value="PPR_rpt"/>
</dbReference>
<evidence type="ECO:0000256" key="2">
    <source>
        <dbReference type="ARBA" id="ARBA00007626"/>
    </source>
</evidence>
<evidence type="ECO:0000313" key="8">
    <source>
        <dbReference type="Proteomes" id="UP001141806"/>
    </source>
</evidence>
<dbReference type="EMBL" id="JAMYWD010000006">
    <property type="protein sequence ID" value="KAJ4969305.1"/>
    <property type="molecule type" value="Genomic_DNA"/>
</dbReference>
<accession>A0A9Q0KF53</accession>
<dbReference type="PROSITE" id="PS51375">
    <property type="entry name" value="PPR"/>
    <property type="match status" value="3"/>
</dbReference>
<dbReference type="AlphaFoldDB" id="A0A9Q0KF53"/>
<dbReference type="GO" id="GO:0003729">
    <property type="term" value="F:mRNA binding"/>
    <property type="evidence" value="ECO:0007669"/>
    <property type="project" value="UniProtKB-ARBA"/>
</dbReference>
<comment type="similarity">
    <text evidence="2">Belongs to the PPR family. P subfamily.</text>
</comment>
<dbReference type="GO" id="GO:0005739">
    <property type="term" value="C:mitochondrion"/>
    <property type="evidence" value="ECO:0007669"/>
    <property type="project" value="UniProtKB-SubCell"/>
</dbReference>
<dbReference type="Pfam" id="PF13041">
    <property type="entry name" value="PPR_2"/>
    <property type="match status" value="1"/>
</dbReference>
<keyword evidence="8" id="KW-1185">Reference proteome</keyword>
<keyword evidence="3" id="KW-0677">Repeat</keyword>
<evidence type="ECO:0000256" key="1">
    <source>
        <dbReference type="ARBA" id="ARBA00004173"/>
    </source>
</evidence>
<evidence type="ECO:0000256" key="5">
    <source>
        <dbReference type="ARBA" id="ARBA00023128"/>
    </source>
</evidence>
<dbReference type="FunFam" id="1.25.40.10:FF:000385">
    <property type="entry name" value="Pentatricopeptide repeat-containing protein mitochondrial"/>
    <property type="match status" value="1"/>
</dbReference>
<dbReference type="Pfam" id="PF01535">
    <property type="entry name" value="PPR"/>
    <property type="match status" value="2"/>
</dbReference>
<name>A0A9Q0KF53_9MAGN</name>
<evidence type="ECO:0008006" key="9">
    <source>
        <dbReference type="Google" id="ProtNLM"/>
    </source>
</evidence>
<feature type="repeat" description="PPR" evidence="6">
    <location>
        <begin position="169"/>
        <end position="203"/>
    </location>
</feature>
<dbReference type="Proteomes" id="UP001141806">
    <property type="component" value="Unassembled WGS sequence"/>
</dbReference>
<proteinExistence type="inferred from homology"/>
<sequence length="499" mass="57204">MKISDRLVSVGAMAVRRLCTASAAETSGPAKERSSSLYRRLSALAATGGSVSNTVNQYLREGKSVKKYELESCVKELRKYRRFDHALELMEWMEKRGINLSFSDYAVRIDLLSKVNGITSAENYFNNLSTPAKNKLSYGALLNCYCKEKRTEEALALFEKMSELNFASTSLNYNNLISLHMRLGKPEKAILLVQEMKEKNIQLDTFTYNVLMHSYASLKDIEGVQRVLVEMETENGDKCDWSTYSNLASIYVGAGLFEKAELALKVVEKKMKPHNRMAYHFLISLYAATSNLVEIKRIWGSYKSAFSKINNMSFLVMLQALYKLEDFDGLKNCFGEWEAGCLSYDMRLANVMISAYLRRDMVKEAESVCRGAIDRGSVLNFRTLELFMDFFLKVRRMDLALRYMKAAVSKVKENEWLPTRERVSSFLGYFEQQGDVDGAEEFCRLLKKVNRLDLGTYHSLLRVYVAAGKREPEMRRRIEADEIEIESEVEHLLEIICPE</sequence>
<dbReference type="InterPro" id="IPR011990">
    <property type="entry name" value="TPR-like_helical_dom_sf"/>
</dbReference>
<evidence type="ECO:0000313" key="7">
    <source>
        <dbReference type="EMBL" id="KAJ4969305.1"/>
    </source>
</evidence>
<organism evidence="7 8">
    <name type="scientific">Protea cynaroides</name>
    <dbReference type="NCBI Taxonomy" id="273540"/>
    <lineage>
        <taxon>Eukaryota</taxon>
        <taxon>Viridiplantae</taxon>
        <taxon>Streptophyta</taxon>
        <taxon>Embryophyta</taxon>
        <taxon>Tracheophyta</taxon>
        <taxon>Spermatophyta</taxon>
        <taxon>Magnoliopsida</taxon>
        <taxon>Proteales</taxon>
        <taxon>Proteaceae</taxon>
        <taxon>Protea</taxon>
    </lineage>
</organism>
<dbReference type="Gene3D" id="1.25.40.10">
    <property type="entry name" value="Tetratricopeptide repeat domain"/>
    <property type="match status" value="3"/>
</dbReference>
<keyword evidence="4" id="KW-0809">Transit peptide</keyword>
<dbReference type="PANTHER" id="PTHR45717:SF8">
    <property type="entry name" value="OS01G0301000 PROTEIN"/>
    <property type="match status" value="1"/>
</dbReference>
<feature type="repeat" description="PPR" evidence="6">
    <location>
        <begin position="204"/>
        <end position="238"/>
    </location>
</feature>
<gene>
    <name evidence="7" type="ORF">NE237_016006</name>
</gene>
<keyword evidence="5" id="KW-0496">Mitochondrion</keyword>
<evidence type="ECO:0000256" key="3">
    <source>
        <dbReference type="ARBA" id="ARBA00022737"/>
    </source>
</evidence>
<evidence type="ECO:0000256" key="6">
    <source>
        <dbReference type="PROSITE-ProRule" id="PRU00708"/>
    </source>
</evidence>
<dbReference type="OrthoDB" id="1717827at2759"/>
<feature type="repeat" description="PPR" evidence="6">
    <location>
        <begin position="134"/>
        <end position="168"/>
    </location>
</feature>
<dbReference type="PANTHER" id="PTHR45717">
    <property type="entry name" value="OS12G0527900 PROTEIN"/>
    <property type="match status" value="1"/>
</dbReference>
<reference evidence="7" key="1">
    <citation type="journal article" date="2023" name="Plant J.">
        <title>The genome of the king protea, Protea cynaroides.</title>
        <authorList>
            <person name="Chang J."/>
            <person name="Duong T.A."/>
            <person name="Schoeman C."/>
            <person name="Ma X."/>
            <person name="Roodt D."/>
            <person name="Barker N."/>
            <person name="Li Z."/>
            <person name="Van de Peer Y."/>
            <person name="Mizrachi E."/>
        </authorList>
    </citation>
    <scope>NUCLEOTIDE SEQUENCE</scope>
    <source>
        <tissue evidence="7">Young leaves</tissue>
    </source>
</reference>
<dbReference type="SUPFAM" id="SSF48452">
    <property type="entry name" value="TPR-like"/>
    <property type="match status" value="1"/>
</dbReference>
<dbReference type="NCBIfam" id="TIGR00756">
    <property type="entry name" value="PPR"/>
    <property type="match status" value="2"/>
</dbReference>
<evidence type="ECO:0000256" key="4">
    <source>
        <dbReference type="ARBA" id="ARBA00022946"/>
    </source>
</evidence>
<comment type="caution">
    <text evidence="7">The sequence shown here is derived from an EMBL/GenBank/DDBJ whole genome shotgun (WGS) entry which is preliminary data.</text>
</comment>